<dbReference type="EMBL" id="OZ034820">
    <property type="protein sequence ID" value="CAL1401034.1"/>
    <property type="molecule type" value="Genomic_DNA"/>
</dbReference>
<accession>A0AAV2FSX3</accession>
<sequence>MSDASTAKCKQPFQLLEIAQDRLETFIPLQRPRVVALVEPDRLVHLGRQVRQLRARFIHRRRCPSEHVLDRTVQHGRVVRLWRFTASTMIEVLREPVSALDASMLHFHIRPDNASTLDCLIAARALSFFIESKSNANRLVAKFFPSLNGAIRIAARHDAKGF</sequence>
<dbReference type="AlphaFoldDB" id="A0AAV2FSX3"/>
<evidence type="ECO:0000313" key="2">
    <source>
        <dbReference type="Proteomes" id="UP001497516"/>
    </source>
</evidence>
<dbReference type="Proteomes" id="UP001497516">
    <property type="component" value="Chromosome 7"/>
</dbReference>
<keyword evidence="2" id="KW-1185">Reference proteome</keyword>
<proteinExistence type="predicted"/>
<name>A0AAV2FSX3_9ROSI</name>
<gene>
    <name evidence="1" type="ORF">LTRI10_LOCUS41117</name>
</gene>
<reference evidence="1 2" key="1">
    <citation type="submission" date="2024-04" db="EMBL/GenBank/DDBJ databases">
        <authorList>
            <person name="Fracassetti M."/>
        </authorList>
    </citation>
    <scope>NUCLEOTIDE SEQUENCE [LARGE SCALE GENOMIC DNA]</scope>
</reference>
<organism evidence="1 2">
    <name type="scientific">Linum trigynum</name>
    <dbReference type="NCBI Taxonomy" id="586398"/>
    <lineage>
        <taxon>Eukaryota</taxon>
        <taxon>Viridiplantae</taxon>
        <taxon>Streptophyta</taxon>
        <taxon>Embryophyta</taxon>
        <taxon>Tracheophyta</taxon>
        <taxon>Spermatophyta</taxon>
        <taxon>Magnoliopsida</taxon>
        <taxon>eudicotyledons</taxon>
        <taxon>Gunneridae</taxon>
        <taxon>Pentapetalae</taxon>
        <taxon>rosids</taxon>
        <taxon>fabids</taxon>
        <taxon>Malpighiales</taxon>
        <taxon>Linaceae</taxon>
        <taxon>Linum</taxon>
    </lineage>
</organism>
<evidence type="ECO:0000313" key="1">
    <source>
        <dbReference type="EMBL" id="CAL1401034.1"/>
    </source>
</evidence>
<protein>
    <submittedName>
        <fullName evidence="1">Uncharacterized protein</fullName>
    </submittedName>
</protein>